<evidence type="ECO:0008006" key="5">
    <source>
        <dbReference type="Google" id="ProtNLM"/>
    </source>
</evidence>
<dbReference type="InterPro" id="IPR041588">
    <property type="entry name" value="Integrase_H2C2"/>
</dbReference>
<organism evidence="3 4">
    <name type="scientific">Solanum verrucosum</name>
    <dbReference type="NCBI Taxonomy" id="315347"/>
    <lineage>
        <taxon>Eukaryota</taxon>
        <taxon>Viridiplantae</taxon>
        <taxon>Streptophyta</taxon>
        <taxon>Embryophyta</taxon>
        <taxon>Tracheophyta</taxon>
        <taxon>Spermatophyta</taxon>
        <taxon>Magnoliopsida</taxon>
        <taxon>eudicotyledons</taxon>
        <taxon>Gunneridae</taxon>
        <taxon>Pentapetalae</taxon>
        <taxon>asterids</taxon>
        <taxon>lamiids</taxon>
        <taxon>Solanales</taxon>
        <taxon>Solanaceae</taxon>
        <taxon>Solanoideae</taxon>
        <taxon>Solaneae</taxon>
        <taxon>Solanum</taxon>
    </lineage>
</organism>
<feature type="domain" description="Integrase zinc-binding" evidence="1">
    <location>
        <begin position="1"/>
        <end position="48"/>
    </location>
</feature>
<dbReference type="InterPro" id="IPR056924">
    <property type="entry name" value="SH3_Tf2-1"/>
</dbReference>
<dbReference type="EMBL" id="CP133621">
    <property type="protein sequence ID" value="WMV50000.1"/>
    <property type="molecule type" value="Genomic_DNA"/>
</dbReference>
<accession>A0AAF0ZUN1</accession>
<dbReference type="Pfam" id="PF24626">
    <property type="entry name" value="SH3_Tf2-1"/>
    <property type="match status" value="1"/>
</dbReference>
<dbReference type="PANTHER" id="PTHR46148:SF58">
    <property type="entry name" value="RETROTRANSPOSON PROTEIN"/>
    <property type="match status" value="1"/>
</dbReference>
<feature type="domain" description="Tf2-1-like SH3-like" evidence="2">
    <location>
        <begin position="50"/>
        <end position="101"/>
    </location>
</feature>
<gene>
    <name evidence="3" type="ORF">MTR67_043385</name>
</gene>
<proteinExistence type="predicted"/>
<keyword evidence="4" id="KW-1185">Reference proteome</keyword>
<evidence type="ECO:0000313" key="4">
    <source>
        <dbReference type="Proteomes" id="UP001234989"/>
    </source>
</evidence>
<reference evidence="3" key="1">
    <citation type="submission" date="2023-08" db="EMBL/GenBank/DDBJ databases">
        <title>A de novo genome assembly of Solanum verrucosum Schlechtendal, a Mexican diploid species geographically isolated from the other diploid A-genome species in potato relatives.</title>
        <authorList>
            <person name="Hosaka K."/>
        </authorList>
    </citation>
    <scope>NUCLEOTIDE SEQUENCE</scope>
    <source>
        <tissue evidence="3">Young leaves</tissue>
    </source>
</reference>
<sequence>MEETHHSRYSIHPGSTKIYHDIKEIYWWHEIKKDVAEFVAQCPNCQQSVMRFVKNEKLSPRFIWPYRILRRVGRVAYELELPSGLKSVNLVFHVSILHKCVGNPSRVVPVVDVEITEELSYEETPFAILDR</sequence>
<evidence type="ECO:0000259" key="1">
    <source>
        <dbReference type="Pfam" id="PF17921"/>
    </source>
</evidence>
<dbReference type="Gene3D" id="1.10.340.70">
    <property type="match status" value="1"/>
</dbReference>
<dbReference type="PANTHER" id="PTHR46148">
    <property type="entry name" value="CHROMO DOMAIN-CONTAINING PROTEIN"/>
    <property type="match status" value="1"/>
</dbReference>
<dbReference type="Proteomes" id="UP001234989">
    <property type="component" value="Chromosome 10"/>
</dbReference>
<dbReference type="AlphaFoldDB" id="A0AAF0ZUN1"/>
<name>A0AAF0ZUN1_SOLVR</name>
<dbReference type="Pfam" id="PF17921">
    <property type="entry name" value="Integrase_H2C2"/>
    <property type="match status" value="1"/>
</dbReference>
<evidence type="ECO:0000259" key="2">
    <source>
        <dbReference type="Pfam" id="PF24626"/>
    </source>
</evidence>
<evidence type="ECO:0000313" key="3">
    <source>
        <dbReference type="EMBL" id="WMV50000.1"/>
    </source>
</evidence>
<protein>
    <recommendedName>
        <fullName evidence="5">Integrase zinc-binding domain-containing protein</fullName>
    </recommendedName>
</protein>